<dbReference type="Proteomes" id="UP001159641">
    <property type="component" value="Unassembled WGS sequence"/>
</dbReference>
<evidence type="ECO:0000256" key="2">
    <source>
        <dbReference type="ARBA" id="ARBA00023277"/>
    </source>
</evidence>
<keyword evidence="5" id="KW-1185">Reference proteome</keyword>
<dbReference type="GO" id="GO:0006046">
    <property type="term" value="P:N-acetylglucosamine catabolic process"/>
    <property type="evidence" value="ECO:0007669"/>
    <property type="project" value="TreeGrafter"/>
</dbReference>
<dbReference type="InterPro" id="IPR037171">
    <property type="entry name" value="NagB/RpiA_transferase-like"/>
</dbReference>
<dbReference type="GO" id="GO:0005737">
    <property type="term" value="C:cytoplasm"/>
    <property type="evidence" value="ECO:0007669"/>
    <property type="project" value="TreeGrafter"/>
</dbReference>
<dbReference type="GO" id="GO:0004342">
    <property type="term" value="F:glucosamine-6-phosphate deaminase activity"/>
    <property type="evidence" value="ECO:0007669"/>
    <property type="project" value="InterPro"/>
</dbReference>
<evidence type="ECO:0000256" key="3">
    <source>
        <dbReference type="SAM" id="SignalP"/>
    </source>
</evidence>
<dbReference type="PANTHER" id="PTHR11280:SF8">
    <property type="entry name" value="GLUCOSAMINE-6-PHOSPHATE ISOMERASE 1"/>
    <property type="match status" value="1"/>
</dbReference>
<name>A0AB34HT17_ESCRO</name>
<evidence type="ECO:0000313" key="4">
    <source>
        <dbReference type="EMBL" id="KAJ8794248.1"/>
    </source>
</evidence>
<dbReference type="InterPro" id="IPR004547">
    <property type="entry name" value="Glucosamine6P_isomerase"/>
</dbReference>
<feature type="chain" id="PRO_5044286839" description="Glucosamine-6-phosphate deaminase" evidence="3">
    <location>
        <begin position="17"/>
        <end position="200"/>
    </location>
</feature>
<gene>
    <name evidence="4" type="ORF">J1605_003205</name>
</gene>
<dbReference type="Gene3D" id="3.40.50.1360">
    <property type="match status" value="2"/>
</dbReference>
<dbReference type="EMBL" id="JAIQCJ010000860">
    <property type="protein sequence ID" value="KAJ8794248.1"/>
    <property type="molecule type" value="Genomic_DNA"/>
</dbReference>
<dbReference type="GO" id="GO:0042802">
    <property type="term" value="F:identical protein binding"/>
    <property type="evidence" value="ECO:0007669"/>
    <property type="project" value="TreeGrafter"/>
</dbReference>
<dbReference type="SUPFAM" id="SSF100950">
    <property type="entry name" value="NagB/RpiA/CoA transferase-like"/>
    <property type="match status" value="2"/>
</dbReference>
<accession>A0AB34HT17</accession>
<evidence type="ECO:0000313" key="5">
    <source>
        <dbReference type="Proteomes" id="UP001159641"/>
    </source>
</evidence>
<comment type="caution">
    <text evidence="4">The sequence shown here is derived from an EMBL/GenBank/DDBJ whole genome shotgun (WGS) entry which is preliminary data.</text>
</comment>
<proteinExistence type="predicted"/>
<organism evidence="4 5">
    <name type="scientific">Eschrichtius robustus</name>
    <name type="common">California gray whale</name>
    <name type="synonym">Eschrichtius gibbosus</name>
    <dbReference type="NCBI Taxonomy" id="9764"/>
    <lineage>
        <taxon>Eukaryota</taxon>
        <taxon>Metazoa</taxon>
        <taxon>Chordata</taxon>
        <taxon>Craniata</taxon>
        <taxon>Vertebrata</taxon>
        <taxon>Euteleostomi</taxon>
        <taxon>Mammalia</taxon>
        <taxon>Eutheria</taxon>
        <taxon>Laurasiatheria</taxon>
        <taxon>Artiodactyla</taxon>
        <taxon>Whippomorpha</taxon>
        <taxon>Cetacea</taxon>
        <taxon>Mysticeti</taxon>
        <taxon>Eschrichtiidae</taxon>
        <taxon>Eschrichtius</taxon>
    </lineage>
</organism>
<feature type="signal peptide" evidence="3">
    <location>
        <begin position="1"/>
        <end position="16"/>
    </location>
</feature>
<dbReference type="PANTHER" id="PTHR11280">
    <property type="entry name" value="GLUCOSAMINE-6-PHOSPHATE ISOMERASE"/>
    <property type="match status" value="1"/>
</dbReference>
<keyword evidence="1" id="KW-0378">Hydrolase</keyword>
<evidence type="ECO:0008006" key="6">
    <source>
        <dbReference type="Google" id="ProtNLM"/>
    </source>
</evidence>
<dbReference type="AlphaFoldDB" id="A0AB34HT17"/>
<keyword evidence="2" id="KW-0119">Carbohydrate metabolism</keyword>
<sequence length="200" mass="22664">MLLLLLVLCPHFENYCYKSLKDINNMIRQGEQRTKKRAIAIDGDAESPAKRLCQENDDVLLKRLQDVASEWVAKYIRNCIIQFCQGPDKYFTLGLPTGSTPLVCYKKLIEYYKNGDLSFKYVKTFNMGETRVKTLAMDTILANARFFDGNLTKVPTMALMVGMGTVMGAREMIIFISGAHKAFALYKAMEEGVSHMSAFQ</sequence>
<dbReference type="GO" id="GO:0006043">
    <property type="term" value="P:glucosamine catabolic process"/>
    <property type="evidence" value="ECO:0007669"/>
    <property type="project" value="TreeGrafter"/>
</dbReference>
<protein>
    <recommendedName>
        <fullName evidence="6">Glucosamine-6-phosphate deaminase</fullName>
    </recommendedName>
</protein>
<evidence type="ECO:0000256" key="1">
    <source>
        <dbReference type="ARBA" id="ARBA00022801"/>
    </source>
</evidence>
<reference evidence="4 5" key="1">
    <citation type="submission" date="2022-11" db="EMBL/GenBank/DDBJ databases">
        <title>Whole genome sequence of Eschrichtius robustus ER-17-0199.</title>
        <authorList>
            <person name="Bruniche-Olsen A."/>
            <person name="Black A.N."/>
            <person name="Fields C.J."/>
            <person name="Walden K."/>
            <person name="Dewoody J.A."/>
        </authorList>
    </citation>
    <scope>NUCLEOTIDE SEQUENCE [LARGE SCALE GENOMIC DNA]</scope>
    <source>
        <strain evidence="4">ER-17-0199</strain>
        <tissue evidence="4">Blubber</tissue>
    </source>
</reference>
<keyword evidence="3" id="KW-0732">Signal</keyword>
<dbReference type="GO" id="GO:0019262">
    <property type="term" value="P:N-acetylneuraminate catabolic process"/>
    <property type="evidence" value="ECO:0007669"/>
    <property type="project" value="TreeGrafter"/>
</dbReference>